<sequence length="218" mass="24872">MESYEEERERQIRENAEFLASLGIEKLAPPESRAPRAKRTTGCERDDDDDDGDYAPRRDFGIRKRSKTVSYRDDDCYASMAPERKLTRGKSTPRTGRKARRENPGRRVIGGRIYDSTLGKTCHQCRQKTTDRKIACSNADCTQAMDYKCLLNRYNEDADIIDQLLWTCPKCRGICNCSFCMKKRGKLPTGQLAKFIKLNGIEAAKEAIMTDHISDTVL</sequence>
<dbReference type="GO" id="GO:0005634">
    <property type="term" value="C:nucleus"/>
    <property type="evidence" value="ECO:0007669"/>
    <property type="project" value="UniProtKB-SubCell"/>
</dbReference>
<keyword evidence="13" id="KW-1185">Reference proteome</keyword>
<comment type="caution">
    <text evidence="12">The sequence shown here is derived from an EMBL/GenBank/DDBJ whole genome shotgun (WGS) entry which is preliminary data.</text>
</comment>
<dbReference type="GO" id="GO:0005737">
    <property type="term" value="C:cytoplasm"/>
    <property type="evidence" value="ECO:0007669"/>
    <property type="project" value="UniProtKB-SubCell"/>
</dbReference>
<keyword evidence="5" id="KW-0597">Phosphoprotein</keyword>
<evidence type="ECO:0000313" key="12">
    <source>
        <dbReference type="EMBL" id="KAJ1730294.1"/>
    </source>
</evidence>
<evidence type="ECO:0000259" key="11">
    <source>
        <dbReference type="Pfam" id="PF10497"/>
    </source>
</evidence>
<evidence type="ECO:0000256" key="3">
    <source>
        <dbReference type="ARBA" id="ARBA00022490"/>
    </source>
</evidence>
<feature type="region of interest" description="Disordered" evidence="10">
    <location>
        <begin position="20"/>
        <end position="61"/>
    </location>
</feature>
<evidence type="ECO:0000256" key="2">
    <source>
        <dbReference type="ARBA" id="ARBA00004496"/>
    </source>
</evidence>
<evidence type="ECO:0000256" key="7">
    <source>
        <dbReference type="ARBA" id="ARBA00023015"/>
    </source>
</evidence>
<feature type="domain" description="Zinc-finger" evidence="11">
    <location>
        <begin position="114"/>
        <end position="206"/>
    </location>
</feature>
<evidence type="ECO:0000256" key="6">
    <source>
        <dbReference type="ARBA" id="ARBA00022843"/>
    </source>
</evidence>
<keyword evidence="9" id="KW-0539">Nucleus</keyword>
<evidence type="ECO:0000256" key="5">
    <source>
        <dbReference type="ARBA" id="ARBA00022553"/>
    </source>
</evidence>
<accession>A0A9W7Y761</accession>
<dbReference type="AlphaFoldDB" id="A0A9W7Y761"/>
<dbReference type="PANTHER" id="PTHR31169">
    <property type="entry name" value="OS05G0300700 PROTEIN"/>
    <property type="match status" value="1"/>
</dbReference>
<dbReference type="InterPro" id="IPR018866">
    <property type="entry name" value="Znf-4CXXC_R1"/>
</dbReference>
<evidence type="ECO:0000256" key="4">
    <source>
        <dbReference type="ARBA" id="ARBA00022499"/>
    </source>
</evidence>
<evidence type="ECO:0000256" key="9">
    <source>
        <dbReference type="ARBA" id="ARBA00023242"/>
    </source>
</evidence>
<dbReference type="PANTHER" id="PTHR31169:SF8">
    <property type="entry name" value="ZINC-FINGER DOMAIN OF MONOAMINE-OXIDASE A REPRESSOR R1 PROTEIN"/>
    <property type="match status" value="1"/>
</dbReference>
<evidence type="ECO:0000256" key="8">
    <source>
        <dbReference type="ARBA" id="ARBA00023163"/>
    </source>
</evidence>
<evidence type="ECO:0000313" key="13">
    <source>
        <dbReference type="Proteomes" id="UP001143981"/>
    </source>
</evidence>
<keyword evidence="6" id="KW-0832">Ubl conjugation</keyword>
<keyword evidence="3" id="KW-0963">Cytoplasm</keyword>
<comment type="subcellular location">
    <subcellularLocation>
        <location evidence="2">Cytoplasm</location>
    </subcellularLocation>
    <subcellularLocation>
        <location evidence="1">Nucleus</location>
    </subcellularLocation>
</comment>
<gene>
    <name evidence="12" type="ORF">LPJ61_003086</name>
</gene>
<dbReference type="GO" id="GO:0006355">
    <property type="term" value="P:regulation of DNA-templated transcription"/>
    <property type="evidence" value="ECO:0007669"/>
    <property type="project" value="InterPro"/>
</dbReference>
<feature type="region of interest" description="Disordered" evidence="10">
    <location>
        <begin position="82"/>
        <end position="104"/>
    </location>
</feature>
<dbReference type="OrthoDB" id="298344at2759"/>
<proteinExistence type="predicted"/>
<dbReference type="Pfam" id="PF10497">
    <property type="entry name" value="zf-4CXXC_R1"/>
    <property type="match status" value="1"/>
</dbReference>
<keyword evidence="4" id="KW-1017">Isopeptide bond</keyword>
<dbReference type="Proteomes" id="UP001143981">
    <property type="component" value="Unassembled WGS sequence"/>
</dbReference>
<evidence type="ECO:0000256" key="1">
    <source>
        <dbReference type="ARBA" id="ARBA00004123"/>
    </source>
</evidence>
<evidence type="ECO:0000256" key="10">
    <source>
        <dbReference type="SAM" id="MobiDB-lite"/>
    </source>
</evidence>
<dbReference type="EMBL" id="JANBOI010000475">
    <property type="protein sequence ID" value="KAJ1730294.1"/>
    <property type="molecule type" value="Genomic_DNA"/>
</dbReference>
<feature type="non-terminal residue" evidence="12">
    <location>
        <position position="218"/>
    </location>
</feature>
<keyword evidence="7" id="KW-0805">Transcription regulation</keyword>
<organism evidence="12 13">
    <name type="scientific">Coemansia biformis</name>
    <dbReference type="NCBI Taxonomy" id="1286918"/>
    <lineage>
        <taxon>Eukaryota</taxon>
        <taxon>Fungi</taxon>
        <taxon>Fungi incertae sedis</taxon>
        <taxon>Zoopagomycota</taxon>
        <taxon>Kickxellomycotina</taxon>
        <taxon>Kickxellomycetes</taxon>
        <taxon>Kickxellales</taxon>
        <taxon>Kickxellaceae</taxon>
        <taxon>Coemansia</taxon>
    </lineage>
</organism>
<keyword evidence="8" id="KW-0804">Transcription</keyword>
<name>A0A9W7Y761_9FUNG</name>
<reference evidence="12" key="1">
    <citation type="submission" date="2022-07" db="EMBL/GenBank/DDBJ databases">
        <title>Phylogenomic reconstructions and comparative analyses of Kickxellomycotina fungi.</title>
        <authorList>
            <person name="Reynolds N.K."/>
            <person name="Stajich J.E."/>
            <person name="Barry K."/>
            <person name="Grigoriev I.V."/>
            <person name="Crous P."/>
            <person name="Smith M.E."/>
        </authorList>
    </citation>
    <scope>NUCLEOTIDE SEQUENCE</scope>
    <source>
        <strain evidence="12">BCRC 34381</strain>
    </source>
</reference>
<protein>
    <recommendedName>
        <fullName evidence="11">Zinc-finger domain-containing protein</fullName>
    </recommendedName>
</protein>
<dbReference type="InterPro" id="IPR040221">
    <property type="entry name" value="CDCA7/CDA7L"/>
</dbReference>